<evidence type="ECO:0000313" key="3">
    <source>
        <dbReference type="Proteomes" id="UP000319859"/>
    </source>
</evidence>
<protein>
    <submittedName>
        <fullName evidence="2">Uncharacterized protein</fullName>
    </submittedName>
</protein>
<evidence type="ECO:0000256" key="1">
    <source>
        <dbReference type="SAM" id="Phobius"/>
    </source>
</evidence>
<name>A0A560F6T6_9PROT</name>
<keyword evidence="1" id="KW-1133">Transmembrane helix</keyword>
<keyword evidence="1" id="KW-0472">Membrane</keyword>
<keyword evidence="1" id="KW-0812">Transmembrane</keyword>
<sequence>MGHNTAMGENLPPRLLHPALLIGKLVTLLLLALMGVFLVHPDTTPSRDLDLRADQEAFLARALAIDGLLWLLTDRGRLSRIAIGGLTRIPEPLPESAVGLCVLDNRPLVLTGGPDGAGPWTLRHRSQNRWTALATLSAEGDRAMALDCTGGVITVLTDHRIIHMDGAAIRPVQLSESLEAVGVVAATYGTPDDLFVGLNAGEWGGGLRRIDRRTGRMKQIDPEFDRNGSLPVNAILPLPWRPNCLALAVGLIHFSAVGGVAQLCGDATDTLYRQPYRPPNTHGLVWQLGRQAPTYDLVAFYGLASDGDSLWASGIDGLYRLSPQGRARHVPLPAFREVGGLWISFDHPHLVLIVADQRKAIGSYGPLLVPY</sequence>
<dbReference type="SUPFAM" id="SSF63825">
    <property type="entry name" value="YWTD domain"/>
    <property type="match status" value="1"/>
</dbReference>
<accession>A0A560F6T6</accession>
<gene>
    <name evidence="2" type="ORF">FBZ89_111184</name>
</gene>
<feature type="transmembrane region" description="Helical" evidence="1">
    <location>
        <begin position="20"/>
        <end position="39"/>
    </location>
</feature>
<evidence type="ECO:0000313" key="2">
    <source>
        <dbReference type="EMBL" id="TWB17332.1"/>
    </source>
</evidence>
<dbReference type="Proteomes" id="UP000319859">
    <property type="component" value="Unassembled WGS sequence"/>
</dbReference>
<dbReference type="EMBL" id="VITN01000011">
    <property type="protein sequence ID" value="TWB17332.1"/>
    <property type="molecule type" value="Genomic_DNA"/>
</dbReference>
<dbReference type="OrthoDB" id="5959900at2"/>
<dbReference type="AlphaFoldDB" id="A0A560F6T6"/>
<comment type="caution">
    <text evidence="2">The sequence shown here is derived from an EMBL/GenBank/DDBJ whole genome shotgun (WGS) entry which is preliminary data.</text>
</comment>
<reference evidence="2 3" key="1">
    <citation type="submission" date="2019-06" db="EMBL/GenBank/DDBJ databases">
        <title>Genomic Encyclopedia of Type Strains, Phase IV (KMG-V): Genome sequencing to study the core and pangenomes of soil and plant-associated prokaryotes.</title>
        <authorList>
            <person name="Whitman W."/>
        </authorList>
    </citation>
    <scope>NUCLEOTIDE SEQUENCE [LARGE SCALE GENOMIC DNA]</scope>
    <source>
        <strain evidence="2 3">BR 11880</strain>
    </source>
</reference>
<dbReference type="RefSeq" id="WP_145751290.1">
    <property type="nucleotide sequence ID" value="NZ_VITN01000011.1"/>
</dbReference>
<organism evidence="2 3">
    <name type="scientific">Nitrospirillum amazonense</name>
    <dbReference type="NCBI Taxonomy" id="28077"/>
    <lineage>
        <taxon>Bacteria</taxon>
        <taxon>Pseudomonadati</taxon>
        <taxon>Pseudomonadota</taxon>
        <taxon>Alphaproteobacteria</taxon>
        <taxon>Rhodospirillales</taxon>
        <taxon>Azospirillaceae</taxon>
        <taxon>Nitrospirillum</taxon>
    </lineage>
</organism>
<proteinExistence type="predicted"/>